<sequence>MELRAYVDAIRQQLAVAAAAGGDDARELAERLTAPLESAVRLALLDALSEAATEITRDLAPGSVDLRLRHGEPSFAVTPPPAEQWADDAEAAAAAPPSPVPQPPADGEDEATVRISLRLPEHLKARVEHAAGRAGVSINTWLIRAAAAAVDTDSQHHRADAPRRSGVATGGQRFTGWVR</sequence>
<evidence type="ECO:0000256" key="1">
    <source>
        <dbReference type="SAM" id="MobiDB-lite"/>
    </source>
</evidence>
<feature type="region of interest" description="Disordered" evidence="1">
    <location>
        <begin position="72"/>
        <end position="109"/>
    </location>
</feature>
<gene>
    <name evidence="2" type="ORF">FHX75_14370</name>
</gene>
<evidence type="ECO:0000313" key="2">
    <source>
        <dbReference type="EMBL" id="TWG12039.1"/>
    </source>
</evidence>
<name>A0A561VK99_9ACTN</name>
<comment type="caution">
    <text evidence="2">The sequence shown here is derived from an EMBL/GenBank/DDBJ whole genome shotgun (WGS) entry which is preliminary data.</text>
</comment>
<organism evidence="2 3">
    <name type="scientific">Micromonospora palomenae</name>
    <dbReference type="NCBI Taxonomy" id="1461247"/>
    <lineage>
        <taxon>Bacteria</taxon>
        <taxon>Bacillati</taxon>
        <taxon>Actinomycetota</taxon>
        <taxon>Actinomycetes</taxon>
        <taxon>Micromonosporales</taxon>
        <taxon>Micromonosporaceae</taxon>
        <taxon>Micromonospora</taxon>
    </lineage>
</organism>
<protein>
    <recommendedName>
        <fullName evidence="4">HicB-like protein involved in pilus formation</fullName>
    </recommendedName>
</protein>
<dbReference type="InterPro" id="IPR010985">
    <property type="entry name" value="Ribbon_hlx_hlx"/>
</dbReference>
<dbReference type="GO" id="GO:0006355">
    <property type="term" value="P:regulation of DNA-templated transcription"/>
    <property type="evidence" value="ECO:0007669"/>
    <property type="project" value="InterPro"/>
</dbReference>
<feature type="compositionally biased region" description="Basic and acidic residues" evidence="1">
    <location>
        <begin position="153"/>
        <end position="163"/>
    </location>
</feature>
<dbReference type="RefSeq" id="WP_154943058.1">
    <property type="nucleotide sequence ID" value="NZ_VIXA01000004.1"/>
</dbReference>
<dbReference type="EMBL" id="VIXA01000004">
    <property type="protein sequence ID" value="TWG12039.1"/>
    <property type="molecule type" value="Genomic_DNA"/>
</dbReference>
<evidence type="ECO:0000313" key="3">
    <source>
        <dbReference type="Proteomes" id="UP000319927"/>
    </source>
</evidence>
<dbReference type="SUPFAM" id="SSF47598">
    <property type="entry name" value="Ribbon-helix-helix"/>
    <property type="match status" value="1"/>
</dbReference>
<keyword evidence="3" id="KW-1185">Reference proteome</keyword>
<evidence type="ECO:0008006" key="4">
    <source>
        <dbReference type="Google" id="ProtNLM"/>
    </source>
</evidence>
<accession>A0A561VK99</accession>
<reference evidence="2 3" key="1">
    <citation type="submission" date="2019-06" db="EMBL/GenBank/DDBJ databases">
        <title>Sequencing the genomes of 1000 actinobacteria strains.</title>
        <authorList>
            <person name="Klenk H.-P."/>
        </authorList>
    </citation>
    <scope>NUCLEOTIDE SEQUENCE [LARGE SCALE GENOMIC DNA]</scope>
    <source>
        <strain evidence="2 3">DSM 102131</strain>
    </source>
</reference>
<dbReference type="OrthoDB" id="5193907at2"/>
<proteinExistence type="predicted"/>
<feature type="region of interest" description="Disordered" evidence="1">
    <location>
        <begin position="151"/>
        <end position="179"/>
    </location>
</feature>
<dbReference type="Proteomes" id="UP000319927">
    <property type="component" value="Unassembled WGS sequence"/>
</dbReference>
<dbReference type="AlphaFoldDB" id="A0A561VK99"/>